<gene>
    <name evidence="7" type="ORF">ACFQS9_15085</name>
</gene>
<organism evidence="7 8">
    <name type="scientific">Rhodococcus daqingensis</name>
    <dbReference type="NCBI Taxonomy" id="2479363"/>
    <lineage>
        <taxon>Bacteria</taxon>
        <taxon>Bacillati</taxon>
        <taxon>Actinomycetota</taxon>
        <taxon>Actinomycetes</taxon>
        <taxon>Mycobacteriales</taxon>
        <taxon>Nocardiaceae</taxon>
        <taxon>Rhodococcus</taxon>
    </lineage>
</organism>
<feature type="coiled-coil region" evidence="5">
    <location>
        <begin position="126"/>
        <end position="153"/>
    </location>
</feature>
<dbReference type="EMBL" id="JBHTCS010000017">
    <property type="protein sequence ID" value="MFC7449217.1"/>
    <property type="molecule type" value="Genomic_DNA"/>
</dbReference>
<dbReference type="RefSeq" id="WP_378406001.1">
    <property type="nucleotide sequence ID" value="NZ_JBHTCS010000017.1"/>
</dbReference>
<keyword evidence="3" id="KW-0804">Transcription</keyword>
<comment type="caution">
    <text evidence="7">The sequence shown here is derived from an EMBL/GenBank/DDBJ whole genome shotgun (WGS) entry which is preliminary data.</text>
</comment>
<evidence type="ECO:0000256" key="2">
    <source>
        <dbReference type="ARBA" id="ARBA00023125"/>
    </source>
</evidence>
<feature type="DNA-binding region" description="H-T-H motif" evidence="4">
    <location>
        <begin position="37"/>
        <end position="56"/>
    </location>
</feature>
<dbReference type="PROSITE" id="PS50977">
    <property type="entry name" value="HTH_TETR_2"/>
    <property type="match status" value="1"/>
</dbReference>
<evidence type="ECO:0000256" key="1">
    <source>
        <dbReference type="ARBA" id="ARBA00023015"/>
    </source>
</evidence>
<dbReference type="Gene3D" id="1.10.357.10">
    <property type="entry name" value="Tetracycline Repressor, domain 2"/>
    <property type="match status" value="1"/>
</dbReference>
<keyword evidence="2 4" id="KW-0238">DNA-binding</keyword>
<keyword evidence="8" id="KW-1185">Reference proteome</keyword>
<evidence type="ECO:0000256" key="4">
    <source>
        <dbReference type="PROSITE-ProRule" id="PRU00335"/>
    </source>
</evidence>
<evidence type="ECO:0000313" key="8">
    <source>
        <dbReference type="Proteomes" id="UP001596484"/>
    </source>
</evidence>
<evidence type="ECO:0000256" key="5">
    <source>
        <dbReference type="SAM" id="Coils"/>
    </source>
</evidence>
<dbReference type="PANTHER" id="PTHR30055">
    <property type="entry name" value="HTH-TYPE TRANSCRIPTIONAL REGULATOR RUTR"/>
    <property type="match status" value="1"/>
</dbReference>
<dbReference type="PANTHER" id="PTHR30055:SF234">
    <property type="entry name" value="HTH-TYPE TRANSCRIPTIONAL REGULATOR BETI"/>
    <property type="match status" value="1"/>
</dbReference>
<sequence length="203" mass="22087">MSETNGRSIYGDAEARRRRTLDAAATLLDEGGYSALTIRSVAQRSGTSTGLIYQYFADKQEIFIALLNESQIESAAFVAALPRDGGVASLIAAVIPNSVRQWARVGRMTATWRDIEGATRSERDSVRELRVTAEQYNEELRRALLEAAAAEGRTLLDDPALLRFVLSGLMGVSDTIVNKWAPDLDATEFAEFTAAALTRAITA</sequence>
<dbReference type="SUPFAM" id="SSF46689">
    <property type="entry name" value="Homeodomain-like"/>
    <property type="match status" value="1"/>
</dbReference>
<dbReference type="InterPro" id="IPR050109">
    <property type="entry name" value="HTH-type_TetR-like_transc_reg"/>
</dbReference>
<reference evidence="8" key="1">
    <citation type="journal article" date="2019" name="Int. J. Syst. Evol. Microbiol.">
        <title>The Global Catalogue of Microorganisms (GCM) 10K type strain sequencing project: providing services to taxonomists for standard genome sequencing and annotation.</title>
        <authorList>
            <consortium name="The Broad Institute Genomics Platform"/>
            <consortium name="The Broad Institute Genome Sequencing Center for Infectious Disease"/>
            <person name="Wu L."/>
            <person name="Ma J."/>
        </authorList>
    </citation>
    <scope>NUCLEOTIDE SEQUENCE [LARGE SCALE GENOMIC DNA]</scope>
    <source>
        <strain evidence="8">ICMP 19430</strain>
    </source>
</reference>
<evidence type="ECO:0000259" key="6">
    <source>
        <dbReference type="PROSITE" id="PS50977"/>
    </source>
</evidence>
<dbReference type="Pfam" id="PF00440">
    <property type="entry name" value="TetR_N"/>
    <property type="match status" value="1"/>
</dbReference>
<evidence type="ECO:0000256" key="3">
    <source>
        <dbReference type="ARBA" id="ARBA00023163"/>
    </source>
</evidence>
<keyword evidence="5" id="KW-0175">Coiled coil</keyword>
<keyword evidence="1" id="KW-0805">Transcription regulation</keyword>
<dbReference type="Proteomes" id="UP001596484">
    <property type="component" value="Unassembled WGS sequence"/>
</dbReference>
<evidence type="ECO:0000313" key="7">
    <source>
        <dbReference type="EMBL" id="MFC7449217.1"/>
    </source>
</evidence>
<protein>
    <submittedName>
        <fullName evidence="7">TetR/AcrR family transcriptional regulator</fullName>
    </submittedName>
</protein>
<name>A0ABW2RZE7_9NOCA</name>
<dbReference type="InterPro" id="IPR001647">
    <property type="entry name" value="HTH_TetR"/>
</dbReference>
<proteinExistence type="predicted"/>
<accession>A0ABW2RZE7</accession>
<dbReference type="PRINTS" id="PR00455">
    <property type="entry name" value="HTHTETR"/>
</dbReference>
<feature type="domain" description="HTH tetR-type" evidence="6">
    <location>
        <begin position="14"/>
        <end position="74"/>
    </location>
</feature>
<dbReference type="InterPro" id="IPR009057">
    <property type="entry name" value="Homeodomain-like_sf"/>
</dbReference>